<keyword evidence="4 5" id="KW-0472">Membrane</keyword>
<dbReference type="PANTHER" id="PTHR43847">
    <property type="entry name" value="BLL3993 PROTEIN"/>
    <property type="match status" value="1"/>
</dbReference>
<sequence length="177" mass="19891">MIEMLFGIISLLWAVEFIFFSSPASEKTEKVSFRYVFVAMLVSVIFILAIDPWTVTSPAVRWAGIIFYGAGVGLRLWGIIHLKEQFTRNVSVREGDRLVSTGPYRVLRHPLYTGLLSIVTGFALSNGSLVGVVTGGLAVGGSLLYRIHLEESMLISLHGKKYVRWCSKRYRLIPFIY</sequence>
<dbReference type="STRING" id="570947.SAMN05421687_10975"/>
<keyword evidence="6" id="KW-0808">Transferase</keyword>
<keyword evidence="7" id="KW-1185">Reference proteome</keyword>
<dbReference type="RefSeq" id="WP_076559995.1">
    <property type="nucleotide sequence ID" value="NZ_FTOC01000009.1"/>
</dbReference>
<dbReference type="GO" id="GO:0012505">
    <property type="term" value="C:endomembrane system"/>
    <property type="evidence" value="ECO:0007669"/>
    <property type="project" value="UniProtKB-SubCell"/>
</dbReference>
<dbReference type="InterPro" id="IPR007318">
    <property type="entry name" value="Phopholipid_MeTrfase"/>
</dbReference>
<dbReference type="InterPro" id="IPR052527">
    <property type="entry name" value="Metal_cation-efflux_comp"/>
</dbReference>
<keyword evidence="2 5" id="KW-0812">Transmembrane</keyword>
<evidence type="ECO:0000256" key="4">
    <source>
        <dbReference type="ARBA" id="ARBA00023136"/>
    </source>
</evidence>
<comment type="subcellular location">
    <subcellularLocation>
        <location evidence="1">Endomembrane system</location>
        <topology evidence="1">Multi-pass membrane protein</topology>
    </subcellularLocation>
</comment>
<proteinExistence type="predicted"/>
<dbReference type="Pfam" id="PF04191">
    <property type="entry name" value="PEMT"/>
    <property type="match status" value="1"/>
</dbReference>
<evidence type="ECO:0000256" key="2">
    <source>
        <dbReference type="ARBA" id="ARBA00022692"/>
    </source>
</evidence>
<dbReference type="GO" id="GO:0008168">
    <property type="term" value="F:methyltransferase activity"/>
    <property type="evidence" value="ECO:0007669"/>
    <property type="project" value="UniProtKB-KW"/>
</dbReference>
<keyword evidence="6" id="KW-0489">Methyltransferase</keyword>
<keyword evidence="3 5" id="KW-1133">Transmembrane helix</keyword>
<feature type="transmembrane region" description="Helical" evidence="5">
    <location>
        <begin position="115"/>
        <end position="145"/>
    </location>
</feature>
<evidence type="ECO:0000313" key="6">
    <source>
        <dbReference type="EMBL" id="SIS57477.1"/>
    </source>
</evidence>
<dbReference type="EMBL" id="FTOC01000009">
    <property type="protein sequence ID" value="SIS57477.1"/>
    <property type="molecule type" value="Genomic_DNA"/>
</dbReference>
<dbReference type="AlphaFoldDB" id="A0A1N7K7E8"/>
<evidence type="ECO:0000256" key="3">
    <source>
        <dbReference type="ARBA" id="ARBA00022989"/>
    </source>
</evidence>
<evidence type="ECO:0000313" key="7">
    <source>
        <dbReference type="Proteomes" id="UP000187608"/>
    </source>
</evidence>
<dbReference type="OrthoDB" id="5471300at2"/>
<evidence type="ECO:0000256" key="1">
    <source>
        <dbReference type="ARBA" id="ARBA00004127"/>
    </source>
</evidence>
<name>A0A1N7K7E8_9BACI</name>
<organism evidence="6 7">
    <name type="scientific">Salimicrobium flavidum</name>
    <dbReference type="NCBI Taxonomy" id="570947"/>
    <lineage>
        <taxon>Bacteria</taxon>
        <taxon>Bacillati</taxon>
        <taxon>Bacillota</taxon>
        <taxon>Bacilli</taxon>
        <taxon>Bacillales</taxon>
        <taxon>Bacillaceae</taxon>
        <taxon>Salimicrobium</taxon>
    </lineage>
</organism>
<evidence type="ECO:0000256" key="5">
    <source>
        <dbReference type="SAM" id="Phobius"/>
    </source>
</evidence>
<dbReference type="PANTHER" id="PTHR43847:SF1">
    <property type="entry name" value="BLL3993 PROTEIN"/>
    <property type="match status" value="1"/>
</dbReference>
<accession>A0A1N7K7E8</accession>
<gene>
    <name evidence="6" type="ORF">SAMN05421687_10975</name>
</gene>
<dbReference type="GO" id="GO:0032259">
    <property type="term" value="P:methylation"/>
    <property type="evidence" value="ECO:0007669"/>
    <property type="project" value="UniProtKB-KW"/>
</dbReference>
<dbReference type="Proteomes" id="UP000187608">
    <property type="component" value="Unassembled WGS sequence"/>
</dbReference>
<protein>
    <submittedName>
        <fullName evidence="6">Protein-S-isoprenylcysteine O-methyltransferase Ste14</fullName>
    </submittedName>
</protein>
<feature type="transmembrane region" description="Helical" evidence="5">
    <location>
        <begin position="62"/>
        <end position="80"/>
    </location>
</feature>
<reference evidence="7" key="1">
    <citation type="submission" date="2017-01" db="EMBL/GenBank/DDBJ databases">
        <authorList>
            <person name="Varghese N."/>
            <person name="Submissions S."/>
        </authorList>
    </citation>
    <scope>NUCLEOTIDE SEQUENCE [LARGE SCALE GENOMIC DNA]</scope>
    <source>
        <strain evidence="7">DSM 23127</strain>
    </source>
</reference>
<dbReference type="Gene3D" id="1.20.120.1630">
    <property type="match status" value="1"/>
</dbReference>
<feature type="transmembrane region" description="Helical" evidence="5">
    <location>
        <begin position="33"/>
        <end position="50"/>
    </location>
</feature>